<keyword evidence="1" id="KW-1133">Transmembrane helix</keyword>
<protein>
    <submittedName>
        <fullName evidence="2">Uncharacterized protein</fullName>
    </submittedName>
</protein>
<dbReference type="EMBL" id="WNKQ01000010">
    <property type="protein sequence ID" value="KAF5848917.1"/>
    <property type="molecule type" value="Genomic_DNA"/>
</dbReference>
<evidence type="ECO:0000313" key="3">
    <source>
        <dbReference type="Proteomes" id="UP000624244"/>
    </source>
</evidence>
<feature type="transmembrane region" description="Helical" evidence="1">
    <location>
        <begin position="47"/>
        <end position="69"/>
    </location>
</feature>
<evidence type="ECO:0000313" key="2">
    <source>
        <dbReference type="EMBL" id="KAF5848917.1"/>
    </source>
</evidence>
<organism evidence="2 3">
    <name type="scientific">Cochliobolus sativus</name>
    <name type="common">Common root rot and spot blotch fungus</name>
    <name type="synonym">Bipolaris sorokiniana</name>
    <dbReference type="NCBI Taxonomy" id="45130"/>
    <lineage>
        <taxon>Eukaryota</taxon>
        <taxon>Fungi</taxon>
        <taxon>Dikarya</taxon>
        <taxon>Ascomycota</taxon>
        <taxon>Pezizomycotina</taxon>
        <taxon>Dothideomycetes</taxon>
        <taxon>Pleosporomycetidae</taxon>
        <taxon>Pleosporales</taxon>
        <taxon>Pleosporineae</taxon>
        <taxon>Pleosporaceae</taxon>
        <taxon>Bipolaris</taxon>
    </lineage>
</organism>
<dbReference type="AlphaFoldDB" id="A0A8H5ZGR3"/>
<gene>
    <name evidence="2" type="ORF">GGP41_009970</name>
</gene>
<keyword evidence="1" id="KW-0472">Membrane</keyword>
<name>A0A8H5ZGR3_COCSA</name>
<dbReference type="Proteomes" id="UP000624244">
    <property type="component" value="Unassembled WGS sequence"/>
</dbReference>
<evidence type="ECO:0000256" key="1">
    <source>
        <dbReference type="SAM" id="Phobius"/>
    </source>
</evidence>
<keyword evidence="1" id="KW-0812">Transmembrane</keyword>
<proteinExistence type="predicted"/>
<comment type="caution">
    <text evidence="2">The sequence shown here is derived from an EMBL/GenBank/DDBJ whole genome shotgun (WGS) entry which is preliminary data.</text>
</comment>
<accession>A0A8H5ZGR3</accession>
<reference evidence="2" key="1">
    <citation type="submission" date="2019-11" db="EMBL/GenBank/DDBJ databases">
        <title>Bipolaris sorokiniana Genome sequencing.</title>
        <authorList>
            <person name="Wang H."/>
        </authorList>
    </citation>
    <scope>NUCLEOTIDE SEQUENCE</scope>
</reference>
<sequence length="104" mass="11570">MRFPGSLRKWATICRLCPQPLRGLVTKRKSLRSIFSVRRCTSSAPSLLLSCSTFLVGAGMYLCIVRPFLSSLHALNQALSASVLNHFMSVILTRYSCEGCVQCR</sequence>